<evidence type="ECO:0000313" key="4">
    <source>
        <dbReference type="Proteomes" id="UP000199408"/>
    </source>
</evidence>
<keyword evidence="4" id="KW-1185">Reference proteome</keyword>
<proteinExistence type="predicted"/>
<organism evidence="3 4">
    <name type="scientific">Micromonospora halophytica</name>
    <dbReference type="NCBI Taxonomy" id="47864"/>
    <lineage>
        <taxon>Bacteria</taxon>
        <taxon>Bacillati</taxon>
        <taxon>Actinomycetota</taxon>
        <taxon>Actinomycetes</taxon>
        <taxon>Micromonosporales</taxon>
        <taxon>Micromonosporaceae</taxon>
        <taxon>Micromonospora</taxon>
    </lineage>
</organism>
<evidence type="ECO:0000259" key="2">
    <source>
        <dbReference type="Pfam" id="PF22551"/>
    </source>
</evidence>
<feature type="region of interest" description="Disordered" evidence="1">
    <location>
        <begin position="102"/>
        <end position="155"/>
    </location>
</feature>
<feature type="compositionally biased region" description="Polar residues" evidence="1">
    <location>
        <begin position="125"/>
        <end position="135"/>
    </location>
</feature>
<feature type="domain" description="TY-Chap central" evidence="2">
    <location>
        <begin position="203"/>
        <end position="333"/>
    </location>
</feature>
<feature type="compositionally biased region" description="Polar residues" evidence="1">
    <location>
        <begin position="21"/>
        <end position="33"/>
    </location>
</feature>
<dbReference type="Pfam" id="PF22551">
    <property type="entry name" value="TY-Chap1"/>
    <property type="match status" value="1"/>
</dbReference>
<protein>
    <recommendedName>
        <fullName evidence="2">TY-Chap central domain-containing protein</fullName>
    </recommendedName>
</protein>
<reference evidence="4" key="1">
    <citation type="submission" date="2016-06" db="EMBL/GenBank/DDBJ databases">
        <authorList>
            <person name="Varghese N."/>
        </authorList>
    </citation>
    <scope>NUCLEOTIDE SEQUENCE [LARGE SCALE GENOMIC DNA]</scope>
    <source>
        <strain evidence="4">DSM 43171</strain>
    </source>
</reference>
<evidence type="ECO:0000256" key="1">
    <source>
        <dbReference type="SAM" id="MobiDB-lite"/>
    </source>
</evidence>
<name>A0A1C5J4Z5_9ACTN</name>
<feature type="region of interest" description="Disordered" evidence="1">
    <location>
        <begin position="1"/>
        <end position="54"/>
    </location>
</feature>
<evidence type="ECO:0000313" key="3">
    <source>
        <dbReference type="EMBL" id="SCG65116.1"/>
    </source>
</evidence>
<dbReference type="EMBL" id="FMDN01000021">
    <property type="protein sequence ID" value="SCG65116.1"/>
    <property type="molecule type" value="Genomic_DNA"/>
</dbReference>
<dbReference type="SUPFAM" id="SSF69635">
    <property type="entry name" value="Type III secretory system chaperone-like"/>
    <property type="match status" value="1"/>
</dbReference>
<dbReference type="InterPro" id="IPR054343">
    <property type="entry name" value="TY-Chap_M"/>
</dbReference>
<feature type="compositionally biased region" description="Acidic residues" evidence="1">
    <location>
        <begin position="190"/>
        <end position="199"/>
    </location>
</feature>
<gene>
    <name evidence="3" type="ORF">GA0070560_12116</name>
</gene>
<feature type="region of interest" description="Disordered" evidence="1">
    <location>
        <begin position="176"/>
        <end position="199"/>
    </location>
</feature>
<accession>A0A1C5J4Z5</accession>
<dbReference type="Gene3D" id="3.30.1460.10">
    <property type="match status" value="1"/>
</dbReference>
<dbReference type="STRING" id="47864.GA0070560_12116"/>
<dbReference type="Proteomes" id="UP000199408">
    <property type="component" value="Unassembled WGS sequence"/>
</dbReference>
<sequence length="333" mass="36060">MARRSRTPSSNQPGSRHPESNAASESDSGSATRKTPEVRGDEIGGGGAPLSFNESHLRRASGAVLSHSLLGRLGPANRGMRLAIRAIAESLKLADSGGISVPVAEQEQEREQSRGQGRGGDYRSSAATGHDQQPRPSAAEERGPSHPAYRGSPSISEREPIEFWALVGRWIDEGEKAQTESAAASRDGGTESDMEPLEEVPLEEAVKQVVALMTKVSAEDLKIDGDGDIEIRAGSAAVFVRTRDAPPLVDVFSPVLMDVEQTHELLIRLSEFSNRLPIGRLYYAAETVWASIPVYGRYFQSAHLMLAVQVMIGLADELDDRLKAEFGGRRFFE</sequence>
<dbReference type="AlphaFoldDB" id="A0A1C5J4Z5"/>